<evidence type="ECO:0000313" key="1">
    <source>
        <dbReference type="EMBL" id="MCM2466667.1"/>
    </source>
</evidence>
<comment type="caution">
    <text evidence="1">The sequence shown here is derived from an EMBL/GenBank/DDBJ whole genome shotgun (WGS) entry which is preliminary data.</text>
</comment>
<reference evidence="1 2" key="1">
    <citation type="submission" date="2018-05" db="EMBL/GenBank/DDBJ databases">
        <title>Isolation and characterization of genus Methanoculleus species and their viruses from deep sea marine sediment offshore southwestern Taiwan.</title>
        <authorList>
            <person name="Wei W.-H."/>
            <person name="Chen W.-C."/>
            <person name="Lai M.-C."/>
            <person name="Chen S.-C."/>
        </authorList>
    </citation>
    <scope>NUCLEOTIDE SEQUENCE [LARGE SCALE GENOMIC DNA]</scope>
    <source>
        <strain evidence="1 2">CWC-02</strain>
    </source>
</reference>
<sequence>MAQGTLACTAAGGLIVDVEGERYRIEAGDVKGLIFSGRPAPVMRERCEGVTGLTIEGHAAVHPAGRAVVIRTRAGAWIVPLASFQRVACGEEVRAPVLGLVSESDRLLSESLSTYLRDSTP</sequence>
<protein>
    <submittedName>
        <fullName evidence="1">Uncharacterized protein</fullName>
    </submittedName>
</protein>
<accession>A0ABD4TGZ8</accession>
<gene>
    <name evidence="1" type="ORF">DIC75_10195</name>
</gene>
<dbReference type="Proteomes" id="UP001523230">
    <property type="component" value="Unassembled WGS sequence"/>
</dbReference>
<keyword evidence="2" id="KW-1185">Reference proteome</keyword>
<evidence type="ECO:0000313" key="2">
    <source>
        <dbReference type="Proteomes" id="UP001523230"/>
    </source>
</evidence>
<proteinExistence type="predicted"/>
<name>A0ABD4TGZ8_9EURY</name>
<dbReference type="EMBL" id="QFDM01000003">
    <property type="protein sequence ID" value="MCM2466667.1"/>
    <property type="molecule type" value="Genomic_DNA"/>
</dbReference>
<dbReference type="AlphaFoldDB" id="A0ABD4TGZ8"/>
<organism evidence="1 2">
    <name type="scientific">Methanoculleus oceani</name>
    <dbReference type="NCBI Taxonomy" id="2184756"/>
    <lineage>
        <taxon>Archaea</taxon>
        <taxon>Methanobacteriati</taxon>
        <taxon>Methanobacteriota</taxon>
        <taxon>Stenosarchaea group</taxon>
        <taxon>Methanomicrobia</taxon>
        <taxon>Methanomicrobiales</taxon>
        <taxon>Methanomicrobiaceae</taxon>
        <taxon>Methanoculleus</taxon>
    </lineage>
</organism>